<protein>
    <recommendedName>
        <fullName evidence="7">ATP-dependent DNA helicase</fullName>
        <ecNumber evidence="7">5.6.2.4</ecNumber>
    </recommendedName>
</protein>
<feature type="region of interest" description="Disordered" evidence="8">
    <location>
        <begin position="700"/>
        <end position="803"/>
    </location>
</feature>
<comment type="catalytic activity">
    <reaction evidence="6 7">
        <text>Couples ATP hydrolysis with the unwinding of duplex DNA by translocating in the 3'-5' direction.</text>
        <dbReference type="EC" id="5.6.2.4"/>
    </reaction>
</comment>
<evidence type="ECO:0000256" key="3">
    <source>
        <dbReference type="ARBA" id="ARBA00022801"/>
    </source>
</evidence>
<evidence type="ECO:0000259" key="9">
    <source>
        <dbReference type="PROSITE" id="PS51192"/>
    </source>
</evidence>
<dbReference type="GO" id="GO:0005737">
    <property type="term" value="C:cytoplasm"/>
    <property type="evidence" value="ECO:0007669"/>
    <property type="project" value="TreeGrafter"/>
</dbReference>
<evidence type="ECO:0000256" key="5">
    <source>
        <dbReference type="ARBA" id="ARBA00022840"/>
    </source>
</evidence>
<feature type="region of interest" description="Disordered" evidence="8">
    <location>
        <begin position="18"/>
        <end position="122"/>
    </location>
</feature>
<evidence type="ECO:0000256" key="6">
    <source>
        <dbReference type="ARBA" id="ARBA00034617"/>
    </source>
</evidence>
<dbReference type="CDD" id="cd17920">
    <property type="entry name" value="DEXHc_RecQ"/>
    <property type="match status" value="1"/>
</dbReference>
<keyword evidence="4 7" id="KW-0347">Helicase</keyword>
<feature type="domain" description="Helicase ATP-binding" evidence="9">
    <location>
        <begin position="149"/>
        <end position="324"/>
    </location>
</feature>
<feature type="compositionally biased region" description="Polar residues" evidence="8">
    <location>
        <begin position="746"/>
        <end position="756"/>
    </location>
</feature>
<evidence type="ECO:0000256" key="1">
    <source>
        <dbReference type="ARBA" id="ARBA00005446"/>
    </source>
</evidence>
<dbReference type="InterPro" id="IPR001650">
    <property type="entry name" value="Helicase_C-like"/>
</dbReference>
<dbReference type="InterPro" id="IPR004589">
    <property type="entry name" value="DNA_helicase_ATP-dep_RecQ"/>
</dbReference>
<dbReference type="Pfam" id="PF16124">
    <property type="entry name" value="RecQ_Zn_bind"/>
    <property type="match status" value="1"/>
</dbReference>
<accession>A0A9W7L5G3</accession>
<dbReference type="NCBIfam" id="TIGR00614">
    <property type="entry name" value="recQ_fam"/>
    <property type="match status" value="1"/>
</dbReference>
<dbReference type="InterPro" id="IPR032284">
    <property type="entry name" value="RecQ_Zn-bd"/>
</dbReference>
<proteinExistence type="inferred from homology"/>
<feature type="compositionally biased region" description="Polar residues" evidence="8">
    <location>
        <begin position="38"/>
        <end position="55"/>
    </location>
</feature>
<dbReference type="GO" id="GO:0005634">
    <property type="term" value="C:nucleus"/>
    <property type="evidence" value="ECO:0007669"/>
    <property type="project" value="UniProtKB-SubCell"/>
</dbReference>
<feature type="compositionally biased region" description="Polar residues" evidence="8">
    <location>
        <begin position="108"/>
        <end position="122"/>
    </location>
</feature>
<dbReference type="Pfam" id="PF00270">
    <property type="entry name" value="DEAD"/>
    <property type="match status" value="1"/>
</dbReference>
<evidence type="ECO:0000259" key="10">
    <source>
        <dbReference type="PROSITE" id="PS51194"/>
    </source>
</evidence>
<dbReference type="FunFam" id="3.40.50.300:FF:001389">
    <property type="entry name" value="ATP-dependent DNA helicase RecQ"/>
    <property type="match status" value="1"/>
</dbReference>
<dbReference type="AlphaFoldDB" id="A0A9W7L5G3"/>
<dbReference type="Proteomes" id="UP001165065">
    <property type="component" value="Unassembled WGS sequence"/>
</dbReference>
<dbReference type="SMART" id="SM00490">
    <property type="entry name" value="HELICc"/>
    <property type="match status" value="1"/>
</dbReference>
<feature type="compositionally biased region" description="Acidic residues" evidence="8">
    <location>
        <begin position="638"/>
        <end position="647"/>
    </location>
</feature>
<dbReference type="EC" id="5.6.2.4" evidence="7"/>
<keyword evidence="2 7" id="KW-0547">Nucleotide-binding</keyword>
<feature type="domain" description="Helicase C-terminal" evidence="10">
    <location>
        <begin position="399"/>
        <end position="556"/>
    </location>
</feature>
<gene>
    <name evidence="11" type="ORF">TrCOL_g849</name>
</gene>
<feature type="compositionally biased region" description="Basic and acidic residues" evidence="8">
    <location>
        <begin position="727"/>
        <end position="742"/>
    </location>
</feature>
<name>A0A9W7L5G3_9STRA</name>
<keyword evidence="12" id="KW-1185">Reference proteome</keyword>
<comment type="subcellular location">
    <subcellularLocation>
        <location evidence="7">Nucleus</location>
    </subcellularLocation>
</comment>
<feature type="compositionally biased region" description="Pro residues" evidence="8">
    <location>
        <begin position="787"/>
        <end position="803"/>
    </location>
</feature>
<dbReference type="GO" id="GO:0003676">
    <property type="term" value="F:nucleic acid binding"/>
    <property type="evidence" value="ECO:0007669"/>
    <property type="project" value="InterPro"/>
</dbReference>
<dbReference type="GO" id="GO:0009378">
    <property type="term" value="F:four-way junction helicase activity"/>
    <property type="evidence" value="ECO:0007669"/>
    <property type="project" value="TreeGrafter"/>
</dbReference>
<evidence type="ECO:0000256" key="7">
    <source>
        <dbReference type="RuleBase" id="RU364117"/>
    </source>
</evidence>
<feature type="compositionally biased region" description="Low complexity" evidence="8">
    <location>
        <begin position="713"/>
        <end position="726"/>
    </location>
</feature>
<dbReference type="OrthoDB" id="10261556at2759"/>
<dbReference type="GO" id="GO:0000724">
    <property type="term" value="P:double-strand break repair via homologous recombination"/>
    <property type="evidence" value="ECO:0007669"/>
    <property type="project" value="TreeGrafter"/>
</dbReference>
<keyword evidence="7" id="KW-0539">Nucleus</keyword>
<dbReference type="InterPro" id="IPR014001">
    <property type="entry name" value="Helicase_ATP-bd"/>
</dbReference>
<dbReference type="EMBL" id="BRYA01000008">
    <property type="protein sequence ID" value="GMI31438.1"/>
    <property type="molecule type" value="Genomic_DNA"/>
</dbReference>
<comment type="caution">
    <text evidence="11">The sequence shown here is derived from an EMBL/GenBank/DDBJ whole genome shotgun (WGS) entry which is preliminary data.</text>
</comment>
<dbReference type="SMART" id="SM00487">
    <property type="entry name" value="DEXDc"/>
    <property type="match status" value="1"/>
</dbReference>
<keyword evidence="3 7" id="KW-0378">Hydrolase</keyword>
<feature type="compositionally biased region" description="Low complexity" evidence="8">
    <location>
        <begin position="88"/>
        <end position="97"/>
    </location>
</feature>
<dbReference type="PANTHER" id="PTHR13710:SF155">
    <property type="entry name" value="ATP-DEPENDENT DNA HELICASE Q-LIKE 3"/>
    <property type="match status" value="1"/>
</dbReference>
<evidence type="ECO:0000256" key="4">
    <source>
        <dbReference type="ARBA" id="ARBA00022806"/>
    </source>
</evidence>
<dbReference type="SUPFAM" id="SSF52540">
    <property type="entry name" value="P-loop containing nucleoside triphosphate hydrolases"/>
    <property type="match status" value="1"/>
</dbReference>
<dbReference type="Gene3D" id="3.40.50.300">
    <property type="entry name" value="P-loop containing nucleotide triphosphate hydrolases"/>
    <property type="match status" value="2"/>
</dbReference>
<keyword evidence="5 7" id="KW-0067">ATP-binding</keyword>
<evidence type="ECO:0000256" key="8">
    <source>
        <dbReference type="SAM" id="MobiDB-lite"/>
    </source>
</evidence>
<dbReference type="Pfam" id="PF00271">
    <property type="entry name" value="Helicase_C"/>
    <property type="match status" value="1"/>
</dbReference>
<dbReference type="PANTHER" id="PTHR13710">
    <property type="entry name" value="DNA HELICASE RECQ FAMILY MEMBER"/>
    <property type="match status" value="1"/>
</dbReference>
<dbReference type="GO" id="GO:0005524">
    <property type="term" value="F:ATP binding"/>
    <property type="evidence" value="ECO:0007669"/>
    <property type="project" value="UniProtKB-KW"/>
</dbReference>
<evidence type="ECO:0000313" key="12">
    <source>
        <dbReference type="Proteomes" id="UP001165065"/>
    </source>
</evidence>
<dbReference type="InterPro" id="IPR011545">
    <property type="entry name" value="DEAD/DEAH_box_helicase_dom"/>
</dbReference>
<dbReference type="GO" id="GO:0005694">
    <property type="term" value="C:chromosome"/>
    <property type="evidence" value="ECO:0007669"/>
    <property type="project" value="TreeGrafter"/>
</dbReference>
<dbReference type="GO" id="GO:0016787">
    <property type="term" value="F:hydrolase activity"/>
    <property type="evidence" value="ECO:0007669"/>
    <property type="project" value="UniProtKB-KW"/>
</dbReference>
<sequence>MELNTWNCPRCTLLNTSKSCDACGFSKPTEKKSRKNTPKQTTLSFGGPASPSTKPNRSKKKRSAPGPTPSDSSLSLKKPRAKSKLTKSTKPPTDAPNAPAPAPTAPPSSSLVQSTLPRPSTSTALSLIKPTLESTFKLSSLRGLQHSVVSTALSNSHQIVVMQTGGGKSLCYQLPAVIFSRLRSPSLTLVVSPLISLMTDQVTKLKALNIPVDYISSSNKASVNSTIIKNISSLSLLYVTPEQIATEKFRSTLKTLYKKNQLAMFALDEIHCLSSWGHDFRPAYVKLSYLHETFPNVPIIACTATATPRVLRDIKTTLKLPLSTVTHQSSFNRPEISYQVRYKDLLDDRSKYQTALSSPPISKFGKKNAFTTAAAYAKTSSSTSSSSSHSELVTRYGGAVADLVLYIRSKHKNNPPKTSGVVYCHRRKDTTMIAEVITRETSVKALPYHAGLKDNERTASQNSWMSGEVKIAVATVAFGMGIDLDCVRYVIHWSLAKSVEGFYQESGRAGRDGKPSESILYYSKEDARTFAFLINKASGQKKKLTKNTENKLEALAAMIEYCVGDCGCRRAYLLKFFGESATKGVCGKSCDFCKNPDKVESEIRAALSAGGYSKSRTSFKKASSFTSGDDNTAPPGDYGDDEFDTDDERLISHNPDDDELDVYGNSSSVDYGFDSSTQSSTPKTSLSSILAKYELKEARDAFSKPSHSHSLHSKSSSSKSSAASAAKSDRVIIPEELRDKIPLAESLSTRKANSFGTLKKPLKSTKSIQQELAELRAQQAASKETTPSPPPPPPPPPIFKKRS</sequence>
<feature type="compositionally biased region" description="Basic residues" evidence="8">
    <location>
        <begin position="77"/>
        <end position="87"/>
    </location>
</feature>
<evidence type="ECO:0000313" key="11">
    <source>
        <dbReference type="EMBL" id="GMI31438.1"/>
    </source>
</evidence>
<comment type="catalytic activity">
    <reaction evidence="7">
        <text>ATP + H2O = ADP + phosphate + H(+)</text>
        <dbReference type="Rhea" id="RHEA:13065"/>
        <dbReference type="ChEBI" id="CHEBI:15377"/>
        <dbReference type="ChEBI" id="CHEBI:15378"/>
        <dbReference type="ChEBI" id="CHEBI:30616"/>
        <dbReference type="ChEBI" id="CHEBI:43474"/>
        <dbReference type="ChEBI" id="CHEBI:456216"/>
    </reaction>
</comment>
<feature type="compositionally biased region" description="Low complexity" evidence="8">
    <location>
        <begin position="769"/>
        <end position="781"/>
    </location>
</feature>
<feature type="compositionally biased region" description="Polar residues" evidence="8">
    <location>
        <begin position="621"/>
        <end position="630"/>
    </location>
</feature>
<dbReference type="PROSITE" id="PS51192">
    <property type="entry name" value="HELICASE_ATP_BIND_1"/>
    <property type="match status" value="1"/>
</dbReference>
<reference evidence="12" key="1">
    <citation type="journal article" date="2023" name="Commun. Biol.">
        <title>Genome analysis of Parmales, the sister group of diatoms, reveals the evolutionary specialization of diatoms from phago-mixotrophs to photoautotrophs.</title>
        <authorList>
            <person name="Ban H."/>
            <person name="Sato S."/>
            <person name="Yoshikawa S."/>
            <person name="Yamada K."/>
            <person name="Nakamura Y."/>
            <person name="Ichinomiya M."/>
            <person name="Sato N."/>
            <person name="Blanc-Mathieu R."/>
            <person name="Endo H."/>
            <person name="Kuwata A."/>
            <person name="Ogata H."/>
        </authorList>
    </citation>
    <scope>NUCLEOTIDE SEQUENCE [LARGE SCALE GENOMIC DNA]</scope>
</reference>
<dbReference type="GO" id="GO:0043138">
    <property type="term" value="F:3'-5' DNA helicase activity"/>
    <property type="evidence" value="ECO:0007669"/>
    <property type="project" value="UniProtKB-EC"/>
</dbReference>
<dbReference type="InterPro" id="IPR027417">
    <property type="entry name" value="P-loop_NTPase"/>
</dbReference>
<dbReference type="PROSITE" id="PS51194">
    <property type="entry name" value="HELICASE_CTER"/>
    <property type="match status" value="1"/>
</dbReference>
<evidence type="ECO:0000256" key="2">
    <source>
        <dbReference type="ARBA" id="ARBA00022741"/>
    </source>
</evidence>
<comment type="similarity">
    <text evidence="1 7">Belongs to the helicase family. RecQ subfamily.</text>
</comment>
<feature type="region of interest" description="Disordered" evidence="8">
    <location>
        <begin position="621"/>
        <end position="663"/>
    </location>
</feature>
<organism evidence="11 12">
    <name type="scientific">Triparma columacea</name>
    <dbReference type="NCBI Taxonomy" id="722753"/>
    <lineage>
        <taxon>Eukaryota</taxon>
        <taxon>Sar</taxon>
        <taxon>Stramenopiles</taxon>
        <taxon>Ochrophyta</taxon>
        <taxon>Bolidophyceae</taxon>
        <taxon>Parmales</taxon>
        <taxon>Triparmaceae</taxon>
        <taxon>Triparma</taxon>
    </lineage>
</organism>